<dbReference type="NCBIfam" id="TIGR00059">
    <property type="entry name" value="L17"/>
    <property type="match status" value="1"/>
</dbReference>
<reference evidence="6 7" key="1">
    <citation type="journal article" date="2015" name="Nature">
        <title>rRNA introns, odd ribosomes, and small enigmatic genomes across a large radiation of phyla.</title>
        <authorList>
            <person name="Brown C.T."/>
            <person name="Hug L.A."/>
            <person name="Thomas B.C."/>
            <person name="Sharon I."/>
            <person name="Castelle C.J."/>
            <person name="Singh A."/>
            <person name="Wilkins M.J."/>
            <person name="Williams K.H."/>
            <person name="Banfield J.F."/>
        </authorList>
    </citation>
    <scope>NUCLEOTIDE SEQUENCE [LARGE SCALE GENOMIC DNA]</scope>
</reference>
<dbReference type="InterPro" id="IPR000456">
    <property type="entry name" value="Ribosomal_bL17"/>
</dbReference>
<evidence type="ECO:0000256" key="1">
    <source>
        <dbReference type="ARBA" id="ARBA00008777"/>
    </source>
</evidence>
<evidence type="ECO:0000313" key="6">
    <source>
        <dbReference type="EMBL" id="KKQ91346.1"/>
    </source>
</evidence>
<keyword evidence="2 4" id="KW-0689">Ribosomal protein</keyword>
<evidence type="ECO:0000313" key="7">
    <source>
        <dbReference type="Proteomes" id="UP000034706"/>
    </source>
</evidence>
<dbReference type="EMBL" id="LBVT01000017">
    <property type="protein sequence ID" value="KKQ91346.1"/>
    <property type="molecule type" value="Genomic_DNA"/>
</dbReference>
<organism evidence="6 7">
    <name type="scientific">Candidatus Azambacteria bacterium GW2011_GWA2_39_10</name>
    <dbReference type="NCBI Taxonomy" id="1618611"/>
    <lineage>
        <taxon>Bacteria</taxon>
        <taxon>Candidatus Azamiibacteriota</taxon>
    </lineage>
</organism>
<name>A0A0G0PPR2_9BACT</name>
<evidence type="ECO:0000256" key="4">
    <source>
        <dbReference type="HAMAP-Rule" id="MF_01368"/>
    </source>
</evidence>
<dbReference type="Pfam" id="PF01196">
    <property type="entry name" value="Ribosomal_L17"/>
    <property type="match status" value="1"/>
</dbReference>
<comment type="subunit">
    <text evidence="4">Part of the 50S ribosomal subunit. Contacts protein L32.</text>
</comment>
<accession>A0A0G0PPR2</accession>
<dbReference type="HAMAP" id="MF_01368">
    <property type="entry name" value="Ribosomal_bL17"/>
    <property type="match status" value="1"/>
</dbReference>
<dbReference type="InterPro" id="IPR036373">
    <property type="entry name" value="Ribosomal_bL17_sf"/>
</dbReference>
<gene>
    <name evidence="4" type="primary">rplQ</name>
    <name evidence="6" type="ORF">UT16_C0017G0011</name>
</gene>
<dbReference type="GO" id="GO:0003735">
    <property type="term" value="F:structural constituent of ribosome"/>
    <property type="evidence" value="ECO:0007669"/>
    <property type="project" value="InterPro"/>
</dbReference>
<dbReference type="GO" id="GO:0006412">
    <property type="term" value="P:translation"/>
    <property type="evidence" value="ECO:0007669"/>
    <property type="project" value="UniProtKB-UniRule"/>
</dbReference>
<dbReference type="AlphaFoldDB" id="A0A0G0PPR2"/>
<evidence type="ECO:0000256" key="2">
    <source>
        <dbReference type="ARBA" id="ARBA00022980"/>
    </source>
</evidence>
<dbReference type="PATRIC" id="fig|1618611.3.peg.226"/>
<dbReference type="GO" id="GO:0022625">
    <property type="term" value="C:cytosolic large ribosomal subunit"/>
    <property type="evidence" value="ECO:0007669"/>
    <property type="project" value="TreeGrafter"/>
</dbReference>
<evidence type="ECO:0000256" key="5">
    <source>
        <dbReference type="RuleBase" id="RU000660"/>
    </source>
</evidence>
<dbReference type="SUPFAM" id="SSF64263">
    <property type="entry name" value="Prokaryotic ribosomal protein L17"/>
    <property type="match status" value="1"/>
</dbReference>
<comment type="similarity">
    <text evidence="1 4 5">Belongs to the bacterial ribosomal protein bL17 family.</text>
</comment>
<dbReference type="Gene3D" id="3.90.1030.10">
    <property type="entry name" value="Ribosomal protein L17"/>
    <property type="match status" value="1"/>
</dbReference>
<evidence type="ECO:0000256" key="3">
    <source>
        <dbReference type="ARBA" id="ARBA00023274"/>
    </source>
</evidence>
<proteinExistence type="inferred from homology"/>
<protein>
    <recommendedName>
        <fullName evidence="4">Large ribosomal subunit protein bL17</fullName>
    </recommendedName>
</protein>
<dbReference type="PANTHER" id="PTHR14413">
    <property type="entry name" value="RIBOSOMAL PROTEIN L17"/>
    <property type="match status" value="1"/>
</dbReference>
<comment type="caution">
    <text evidence="6">The sequence shown here is derived from an EMBL/GenBank/DDBJ whole genome shotgun (WGS) entry which is preliminary data.</text>
</comment>
<dbReference type="PANTHER" id="PTHR14413:SF16">
    <property type="entry name" value="LARGE RIBOSOMAL SUBUNIT PROTEIN BL17M"/>
    <property type="match status" value="1"/>
</dbReference>
<dbReference type="Proteomes" id="UP000034706">
    <property type="component" value="Unassembled WGS sequence"/>
</dbReference>
<keyword evidence="3 4" id="KW-0687">Ribonucleoprotein</keyword>
<sequence length="116" mass="13676">MKHLRKNRKFGRNADFRKAFLWNLVSNLILKERIRTTEARAKEIRPMIEKAITKAKVGNLANRRLLLKKLNLKPVNKLFKDLSPRFKERSGGYCRIMKLETRKNDGAKMVIIELVK</sequence>